<dbReference type="RefSeq" id="XP_053588918.1">
    <property type="nucleotide sequence ID" value="XM_053724724.1"/>
</dbReference>
<feature type="region of interest" description="Disordered" evidence="1">
    <location>
        <begin position="137"/>
        <end position="172"/>
    </location>
</feature>
<accession>A0A6A5HBE7</accession>
<dbReference type="GeneID" id="78773910"/>
<organism evidence="3 4">
    <name type="scientific">Caenorhabditis remanei</name>
    <name type="common">Caenorhabditis vulgaris</name>
    <dbReference type="NCBI Taxonomy" id="31234"/>
    <lineage>
        <taxon>Eukaryota</taxon>
        <taxon>Metazoa</taxon>
        <taxon>Ecdysozoa</taxon>
        <taxon>Nematoda</taxon>
        <taxon>Chromadorea</taxon>
        <taxon>Rhabditida</taxon>
        <taxon>Rhabditina</taxon>
        <taxon>Rhabditomorpha</taxon>
        <taxon>Rhabditoidea</taxon>
        <taxon>Rhabditidae</taxon>
        <taxon>Peloderinae</taxon>
        <taxon>Caenorhabditis</taxon>
    </lineage>
</organism>
<reference evidence="3 4" key="1">
    <citation type="submission" date="2019-12" db="EMBL/GenBank/DDBJ databases">
        <title>Chromosome-level assembly of the Caenorhabditis remanei genome.</title>
        <authorList>
            <person name="Teterina A.A."/>
            <person name="Willis J.H."/>
            <person name="Phillips P.C."/>
        </authorList>
    </citation>
    <scope>NUCLEOTIDE SEQUENCE [LARGE SCALE GENOMIC DNA]</scope>
    <source>
        <strain evidence="3 4">PX506</strain>
        <tissue evidence="3">Whole organism</tissue>
    </source>
</reference>
<keyword evidence="2" id="KW-1133">Transmembrane helix</keyword>
<keyword evidence="2" id="KW-0812">Transmembrane</keyword>
<proteinExistence type="predicted"/>
<evidence type="ECO:0000256" key="2">
    <source>
        <dbReference type="SAM" id="Phobius"/>
    </source>
</evidence>
<feature type="compositionally biased region" description="Low complexity" evidence="1">
    <location>
        <begin position="142"/>
        <end position="172"/>
    </location>
</feature>
<dbReference type="EMBL" id="WUAV01000002">
    <property type="protein sequence ID" value="KAF1764565.1"/>
    <property type="molecule type" value="Genomic_DNA"/>
</dbReference>
<protein>
    <submittedName>
        <fullName evidence="3">Uncharacterized protein</fullName>
    </submittedName>
</protein>
<gene>
    <name evidence="3" type="ORF">GCK72_004514</name>
</gene>
<sequence>MFGILLSNLKNNTAIIKGVNGLFNPIATSTDVANRISEVCKGNVGQVSEEMCANAPEELLKLCKKDKNRDCDTLIREGVEIFCKENSESPACDWLPTTSTTSGSDSLPFIIGGIVALVIILAVGAGLFFYCRNKKKKSAGNGQTMTGTTVGSTSATGTTKTGTTATETGSRY</sequence>
<dbReference type="Proteomes" id="UP000483820">
    <property type="component" value="Chromosome II"/>
</dbReference>
<dbReference type="AlphaFoldDB" id="A0A6A5HBE7"/>
<comment type="caution">
    <text evidence="3">The sequence shown here is derived from an EMBL/GenBank/DDBJ whole genome shotgun (WGS) entry which is preliminary data.</text>
</comment>
<name>A0A6A5HBE7_CAERE</name>
<evidence type="ECO:0000313" key="4">
    <source>
        <dbReference type="Proteomes" id="UP000483820"/>
    </source>
</evidence>
<dbReference type="KEGG" id="crq:GCK72_004514"/>
<dbReference type="CTD" id="78773910"/>
<evidence type="ECO:0000313" key="3">
    <source>
        <dbReference type="EMBL" id="KAF1764565.1"/>
    </source>
</evidence>
<keyword evidence="2" id="KW-0472">Membrane</keyword>
<feature type="transmembrane region" description="Helical" evidence="2">
    <location>
        <begin position="109"/>
        <end position="131"/>
    </location>
</feature>
<evidence type="ECO:0000256" key="1">
    <source>
        <dbReference type="SAM" id="MobiDB-lite"/>
    </source>
</evidence>